<reference evidence="3 4" key="1">
    <citation type="submission" date="2016-09" db="EMBL/GenBank/DDBJ databases">
        <title>Genome Sequence of the Lactobacillus fermentum strain NCC2970 (CNCM I-5068).</title>
        <authorList>
            <person name="Barretto C."/>
            <person name="Ngom-Bru C."/>
            <person name="Genevaz A."/>
            <person name="Fournier C."/>
            <person name="Moine D."/>
            <person name="Kassam M."/>
            <person name="Iltis A."/>
            <person name="Sagory-Zalkind P."/>
            <person name="Faucherand G."/>
            <person name="Descombes P."/>
            <person name="Duboux S."/>
        </authorList>
    </citation>
    <scope>NUCLEOTIDE SEQUENCE [LARGE SCALE GENOMIC DNA]</scope>
    <source>
        <strain evidence="3 4">NCC2970</strain>
    </source>
</reference>
<name>A0A1D7ZUP2_LIMFE</name>
<accession>A0A1D7ZUP2</accession>
<evidence type="ECO:0000313" key="3">
    <source>
        <dbReference type="EMBL" id="AOR73577.1"/>
    </source>
</evidence>
<evidence type="ECO:0000313" key="4">
    <source>
        <dbReference type="Proteomes" id="UP000094714"/>
    </source>
</evidence>
<dbReference type="Proteomes" id="UP000094714">
    <property type="component" value="Chromosome"/>
</dbReference>
<dbReference type="PROSITE" id="PS50983">
    <property type="entry name" value="FE_B12_PBP"/>
    <property type="match status" value="1"/>
</dbReference>
<dbReference type="InterPro" id="IPR050902">
    <property type="entry name" value="ABC_Transporter_SBP"/>
</dbReference>
<feature type="domain" description="Fe/B12 periplasmic-binding" evidence="2">
    <location>
        <begin position="67"/>
        <end position="325"/>
    </location>
</feature>
<dbReference type="PANTHER" id="PTHR30535:SF34">
    <property type="entry name" value="MOLYBDATE-BINDING PROTEIN MOLA"/>
    <property type="match status" value="1"/>
</dbReference>
<dbReference type="Gene3D" id="1.20.58.2180">
    <property type="match status" value="1"/>
</dbReference>
<dbReference type="InterPro" id="IPR002491">
    <property type="entry name" value="ABC_transptr_periplasmic_BD"/>
</dbReference>
<dbReference type="SUPFAM" id="SSF53807">
    <property type="entry name" value="Helical backbone' metal receptor"/>
    <property type="match status" value="1"/>
</dbReference>
<dbReference type="EMBL" id="CP017151">
    <property type="protein sequence ID" value="AOR73577.1"/>
    <property type="molecule type" value="Genomic_DNA"/>
</dbReference>
<dbReference type="CDD" id="cd01142">
    <property type="entry name" value="TroA_e"/>
    <property type="match status" value="1"/>
</dbReference>
<sequence>MAIEEEKSMKFKWKRFAGLVLAGTLLTGVVAPVTGITAPTTVSAAAKTKTVTDMTGTKVKVPPKVTRVANLWHASNQVVLLLGGQKKLVATTPMIKQEGWFKTVDPGISKVTAPFSGQDIQIESLVKTKPDVVISSNPEQVKQAKQANLTAVNAMFQDFAGMKKSITLTADILGGDAPKIAKKYIKYLDGNISYVKKQLKGVKTTPSVLHITSPADLTKVDGTKTIVDEWIKMAGGKNAITTAGNMITVNAEDIVKANPDVIIVGQTTTANARKLLKADSTLSQLKAVKDNKVYGNPQGTFPWDRYSAEEALQILWAAQKLHPDQFKNLDMVKKTKSFYKTYYNYDLTTKQAKQILTGEMPK</sequence>
<gene>
    <name evidence="3" type="ORF">LACFE_CDS0096</name>
</gene>
<dbReference type="AlphaFoldDB" id="A0A1D7ZUP2"/>
<dbReference type="PANTHER" id="PTHR30535">
    <property type="entry name" value="VITAMIN B12-BINDING PROTEIN"/>
    <property type="match status" value="1"/>
</dbReference>
<evidence type="ECO:0000259" key="2">
    <source>
        <dbReference type="PROSITE" id="PS50983"/>
    </source>
</evidence>
<comment type="similarity">
    <text evidence="1">Belongs to the bacterial solute-binding protein 8 family.</text>
</comment>
<evidence type="ECO:0000256" key="1">
    <source>
        <dbReference type="ARBA" id="ARBA00008814"/>
    </source>
</evidence>
<dbReference type="Pfam" id="PF01497">
    <property type="entry name" value="Peripla_BP_2"/>
    <property type="match status" value="1"/>
</dbReference>
<dbReference type="Gene3D" id="3.40.50.1980">
    <property type="entry name" value="Nitrogenase molybdenum iron protein domain"/>
    <property type="match status" value="2"/>
</dbReference>
<organism evidence="3 4">
    <name type="scientific">Limosilactobacillus fermentum</name>
    <name type="common">Lactobacillus fermentum</name>
    <dbReference type="NCBI Taxonomy" id="1613"/>
    <lineage>
        <taxon>Bacteria</taxon>
        <taxon>Bacillati</taxon>
        <taxon>Bacillota</taxon>
        <taxon>Bacilli</taxon>
        <taxon>Lactobacillales</taxon>
        <taxon>Lactobacillaceae</taxon>
        <taxon>Limosilactobacillus</taxon>
    </lineage>
</organism>
<protein>
    <submittedName>
        <fullName evidence="3">Iron chelating ABC superfamily ATP binding cassette transporter substrate-binding protein</fullName>
    </submittedName>
</protein>
<dbReference type="PATRIC" id="fig|1613.112.peg.104"/>
<proteinExistence type="inferred from homology"/>